<dbReference type="RefSeq" id="XP_007722717.1">
    <property type="nucleotide sequence ID" value="XM_007724527.1"/>
</dbReference>
<feature type="binding site" evidence="12">
    <location>
        <position position="56"/>
    </location>
    <ligand>
        <name>Mg(2+)</name>
        <dbReference type="ChEBI" id="CHEBI:18420"/>
        <label>1</label>
    </ligand>
</feature>
<feature type="binding site" evidence="12">
    <location>
        <position position="57"/>
    </location>
    <ligand>
        <name>Mg(2+)</name>
        <dbReference type="ChEBI" id="CHEBI:18420"/>
        <label>1</label>
    </ligand>
</feature>
<proteinExistence type="inferred from homology"/>
<dbReference type="EMBL" id="AMWN01000003">
    <property type="protein sequence ID" value="EXJ90523.1"/>
    <property type="molecule type" value="Genomic_DNA"/>
</dbReference>
<evidence type="ECO:0000256" key="11">
    <source>
        <dbReference type="ARBA" id="ARBA00049015"/>
    </source>
</evidence>
<evidence type="ECO:0000256" key="9">
    <source>
        <dbReference type="ARBA" id="ARBA00043187"/>
    </source>
</evidence>
<evidence type="ECO:0000256" key="3">
    <source>
        <dbReference type="ARBA" id="ARBA00022801"/>
    </source>
</evidence>
<evidence type="ECO:0000256" key="2">
    <source>
        <dbReference type="ARBA" id="ARBA00012255"/>
    </source>
</evidence>
<evidence type="ECO:0000256" key="7">
    <source>
        <dbReference type="ARBA" id="ARBA00042722"/>
    </source>
</evidence>
<dbReference type="GO" id="GO:0004649">
    <property type="term" value="F:poly(ADP-ribose) glycohydrolase activity"/>
    <property type="evidence" value="ECO:0007669"/>
    <property type="project" value="UniProtKB-EC"/>
</dbReference>
<keyword evidence="12" id="KW-0460">Magnesium</keyword>
<evidence type="ECO:0000256" key="4">
    <source>
        <dbReference type="ARBA" id="ARBA00041057"/>
    </source>
</evidence>
<evidence type="ECO:0000256" key="10">
    <source>
        <dbReference type="ARBA" id="ARBA00043193"/>
    </source>
</evidence>
<sequence length="345" mass="37774">MPENPSLSSRVRGSFVGLAVCDALGGPVEFKKRGEFPKVTTMLPNESCGIGPGYFTDDTSMALCLAHSLVDCHGRSNLVDQVRRYIDWWKKGYMSSTGTSFGIGVSTASTLEQWSSELEARYNQLQADSMEAQEAVRAIQKNIRDAFLEEKFCGNGSLMRVLPAALVARSEPEAVELARESSLPTHPHLRCVHACMIYASLVYQALNGATKSELAVSLGETMNDASGNISDYPLEPALKQRLERYRTLGDWEATASEDIRSTGYVVDSLEASLWSFFKTDGFEDGAILAVNLGDDADTVGAIYGGLAGAFYGVDAIPDRWRQDLQRMDLVDEAVEKILAFRTHTV</sequence>
<evidence type="ECO:0000256" key="13">
    <source>
        <dbReference type="SAM" id="Coils"/>
    </source>
</evidence>
<dbReference type="GeneID" id="19158516"/>
<evidence type="ECO:0000256" key="6">
    <source>
        <dbReference type="ARBA" id="ARBA00042471"/>
    </source>
</evidence>
<feature type="binding site" evidence="12">
    <location>
        <position position="295"/>
    </location>
    <ligand>
        <name>Mg(2+)</name>
        <dbReference type="ChEBI" id="CHEBI:18420"/>
        <label>1</label>
    </ligand>
</feature>
<keyword evidence="13" id="KW-0175">Coiled coil</keyword>
<dbReference type="InterPro" id="IPR005502">
    <property type="entry name" value="Ribosyl_crysJ1"/>
</dbReference>
<comment type="caution">
    <text evidence="14">The sequence shown here is derived from an EMBL/GenBank/DDBJ whole genome shotgun (WGS) entry which is preliminary data.</text>
</comment>
<dbReference type="EC" id="3.2.1.143" evidence="2"/>
<name>W9YDC3_9EURO</name>
<protein>
    <recommendedName>
        <fullName evidence="4">ADP-ribosylhydrolase ARH3</fullName>
        <ecNumber evidence="2">3.2.1.143</ecNumber>
    </recommendedName>
    <alternativeName>
        <fullName evidence="5">ADP-ribose glycohydrolase ARH3</fullName>
    </alternativeName>
    <alternativeName>
        <fullName evidence="6">ADP-ribosylhydrolase 3</fullName>
    </alternativeName>
    <alternativeName>
        <fullName evidence="9">O-acetyl-ADP-ribose deacetylase ARH3</fullName>
    </alternativeName>
    <alternativeName>
        <fullName evidence="10">Poly(ADP-ribose) glycohydrolase ARH3</fullName>
    </alternativeName>
    <alternativeName>
        <fullName evidence="8">[Protein ADP-ribosylarginine] hydrolase-like protein 2</fullName>
    </alternativeName>
    <alternativeName>
        <fullName evidence="7">[Protein ADP-ribosylserine] hydrolase</fullName>
    </alternativeName>
</protein>
<accession>W9YDC3</accession>
<gene>
    <name evidence="14" type="ORF">A1O1_03626</name>
</gene>
<reference evidence="14 15" key="1">
    <citation type="submission" date="2013-03" db="EMBL/GenBank/DDBJ databases">
        <title>The Genome Sequence of Capronia coronata CBS 617.96.</title>
        <authorList>
            <consortium name="The Broad Institute Genomics Platform"/>
            <person name="Cuomo C."/>
            <person name="de Hoog S."/>
            <person name="Gorbushina A."/>
            <person name="Walker B."/>
            <person name="Young S.K."/>
            <person name="Zeng Q."/>
            <person name="Gargeya S."/>
            <person name="Fitzgerald M."/>
            <person name="Haas B."/>
            <person name="Abouelleil A."/>
            <person name="Allen A.W."/>
            <person name="Alvarado L."/>
            <person name="Arachchi H.M."/>
            <person name="Berlin A.M."/>
            <person name="Chapman S.B."/>
            <person name="Gainer-Dewar J."/>
            <person name="Goldberg J."/>
            <person name="Griggs A."/>
            <person name="Gujja S."/>
            <person name="Hansen M."/>
            <person name="Howarth C."/>
            <person name="Imamovic A."/>
            <person name="Ireland A."/>
            <person name="Larimer J."/>
            <person name="McCowan C."/>
            <person name="Murphy C."/>
            <person name="Pearson M."/>
            <person name="Poon T.W."/>
            <person name="Priest M."/>
            <person name="Roberts A."/>
            <person name="Saif S."/>
            <person name="Shea T."/>
            <person name="Sisk P."/>
            <person name="Sykes S."/>
            <person name="Wortman J."/>
            <person name="Nusbaum C."/>
            <person name="Birren B."/>
        </authorList>
    </citation>
    <scope>NUCLEOTIDE SEQUENCE [LARGE SCALE GENOMIC DNA]</scope>
    <source>
        <strain evidence="14 15">CBS 617.96</strain>
    </source>
</reference>
<evidence type="ECO:0000313" key="14">
    <source>
        <dbReference type="EMBL" id="EXJ90523.1"/>
    </source>
</evidence>
<keyword evidence="15" id="KW-1185">Reference proteome</keyword>
<evidence type="ECO:0000256" key="1">
    <source>
        <dbReference type="ARBA" id="ARBA00010702"/>
    </source>
</evidence>
<dbReference type="Pfam" id="PF03747">
    <property type="entry name" value="ADP_ribosyl_GH"/>
    <property type="match status" value="1"/>
</dbReference>
<dbReference type="OrthoDB" id="2021138at2759"/>
<dbReference type="SUPFAM" id="SSF101478">
    <property type="entry name" value="ADP-ribosylglycohydrolase"/>
    <property type="match status" value="1"/>
</dbReference>
<dbReference type="PANTHER" id="PTHR16222">
    <property type="entry name" value="ADP-RIBOSYLGLYCOHYDROLASE"/>
    <property type="match status" value="1"/>
</dbReference>
<dbReference type="STRING" id="1182541.W9YDC3"/>
<feature type="binding site" evidence="12">
    <location>
        <position position="298"/>
    </location>
    <ligand>
        <name>Mg(2+)</name>
        <dbReference type="ChEBI" id="CHEBI:18420"/>
        <label>1</label>
    </ligand>
</feature>
<comment type="similarity">
    <text evidence="1">Belongs to the ADP-ribosylglycohydrolase family.</text>
</comment>
<evidence type="ECO:0000313" key="15">
    <source>
        <dbReference type="Proteomes" id="UP000019484"/>
    </source>
</evidence>
<feature type="binding site" evidence="12">
    <location>
        <position position="297"/>
    </location>
    <ligand>
        <name>Mg(2+)</name>
        <dbReference type="ChEBI" id="CHEBI:18420"/>
        <label>1</label>
    </ligand>
</feature>
<keyword evidence="3" id="KW-0378">Hydrolase</keyword>
<dbReference type="HOGENOM" id="CLU_024566_8_2_1"/>
<organism evidence="14 15">
    <name type="scientific">Capronia coronata CBS 617.96</name>
    <dbReference type="NCBI Taxonomy" id="1182541"/>
    <lineage>
        <taxon>Eukaryota</taxon>
        <taxon>Fungi</taxon>
        <taxon>Dikarya</taxon>
        <taxon>Ascomycota</taxon>
        <taxon>Pezizomycotina</taxon>
        <taxon>Eurotiomycetes</taxon>
        <taxon>Chaetothyriomycetidae</taxon>
        <taxon>Chaetothyriales</taxon>
        <taxon>Herpotrichiellaceae</taxon>
        <taxon>Capronia</taxon>
    </lineage>
</organism>
<evidence type="ECO:0000256" key="5">
    <source>
        <dbReference type="ARBA" id="ARBA00042398"/>
    </source>
</evidence>
<dbReference type="AlphaFoldDB" id="W9YDC3"/>
<feature type="binding site" evidence="12">
    <location>
        <position position="58"/>
    </location>
    <ligand>
        <name>Mg(2+)</name>
        <dbReference type="ChEBI" id="CHEBI:18420"/>
        <label>1</label>
    </ligand>
</feature>
<evidence type="ECO:0000256" key="8">
    <source>
        <dbReference type="ARBA" id="ARBA00042850"/>
    </source>
</evidence>
<dbReference type="PANTHER" id="PTHR16222:SF24">
    <property type="entry name" value="ADP-RIBOSYLHYDROLASE ARH3"/>
    <property type="match status" value="1"/>
</dbReference>
<dbReference type="Proteomes" id="UP000019484">
    <property type="component" value="Unassembled WGS sequence"/>
</dbReference>
<evidence type="ECO:0000256" key="12">
    <source>
        <dbReference type="PIRSR" id="PIRSR605502-1"/>
    </source>
</evidence>
<keyword evidence="12" id="KW-0479">Metal-binding</keyword>
<dbReference type="Gene3D" id="1.10.4080.10">
    <property type="entry name" value="ADP-ribosylation/Crystallin J1"/>
    <property type="match status" value="1"/>
</dbReference>
<comment type="cofactor">
    <cofactor evidence="12">
        <name>Mg(2+)</name>
        <dbReference type="ChEBI" id="CHEBI:18420"/>
    </cofactor>
    <text evidence="12">Binds 2 magnesium ions per subunit.</text>
</comment>
<dbReference type="GO" id="GO:0046872">
    <property type="term" value="F:metal ion binding"/>
    <property type="evidence" value="ECO:0007669"/>
    <property type="project" value="UniProtKB-KW"/>
</dbReference>
<comment type="catalytic activity">
    <reaction evidence="11">
        <text>alpha-NAD(+) + H2O = ADP-D-ribose + nicotinamide + H(+)</text>
        <dbReference type="Rhea" id="RHEA:68792"/>
        <dbReference type="ChEBI" id="CHEBI:15377"/>
        <dbReference type="ChEBI" id="CHEBI:15378"/>
        <dbReference type="ChEBI" id="CHEBI:17154"/>
        <dbReference type="ChEBI" id="CHEBI:57967"/>
        <dbReference type="ChEBI" id="CHEBI:77017"/>
    </reaction>
</comment>
<dbReference type="InterPro" id="IPR036705">
    <property type="entry name" value="Ribosyl_crysJ1_sf"/>
</dbReference>
<dbReference type="eggNOG" id="ENOG502QUER">
    <property type="taxonomic scope" value="Eukaryota"/>
</dbReference>
<feature type="coiled-coil region" evidence="13">
    <location>
        <begin position="115"/>
        <end position="142"/>
    </location>
</feature>
<dbReference type="InterPro" id="IPR050792">
    <property type="entry name" value="ADP-ribosylglycohydrolase"/>
</dbReference>